<dbReference type="InterPro" id="IPR009057">
    <property type="entry name" value="Homeodomain-like_sf"/>
</dbReference>
<dbReference type="GO" id="GO:0000160">
    <property type="term" value="P:phosphorelay signal transduction system"/>
    <property type="evidence" value="ECO:0007669"/>
    <property type="project" value="UniProtKB-KW"/>
</dbReference>
<gene>
    <name evidence="11" type="ORF">SAMN05216289_1359</name>
</gene>
<dbReference type="Gene3D" id="3.40.50.300">
    <property type="entry name" value="P-loop containing nucleotide triphosphate hydrolases"/>
    <property type="match status" value="1"/>
</dbReference>
<dbReference type="GO" id="GO:0006355">
    <property type="term" value="P:regulation of DNA-templated transcription"/>
    <property type="evidence" value="ECO:0007669"/>
    <property type="project" value="InterPro"/>
</dbReference>
<dbReference type="Gene3D" id="3.40.50.2300">
    <property type="match status" value="1"/>
</dbReference>
<evidence type="ECO:0000256" key="7">
    <source>
        <dbReference type="ARBA" id="ARBA00023163"/>
    </source>
</evidence>
<dbReference type="PANTHER" id="PTHR32071:SF17">
    <property type="entry name" value="TRANSCRIPTIONAL REGULATOR (NTRC FAMILY)"/>
    <property type="match status" value="1"/>
</dbReference>
<organism evidence="11 12">
    <name type="scientific">Dokdonella immobilis</name>
    <dbReference type="NCBI Taxonomy" id="578942"/>
    <lineage>
        <taxon>Bacteria</taxon>
        <taxon>Pseudomonadati</taxon>
        <taxon>Pseudomonadota</taxon>
        <taxon>Gammaproteobacteria</taxon>
        <taxon>Lysobacterales</taxon>
        <taxon>Rhodanobacteraceae</taxon>
        <taxon>Dokdonella</taxon>
    </lineage>
</organism>
<name>A0A1I5AC19_9GAMM</name>
<keyword evidence="2" id="KW-0547">Nucleotide-binding</keyword>
<dbReference type="Gene3D" id="1.10.10.60">
    <property type="entry name" value="Homeodomain-like"/>
    <property type="match status" value="1"/>
</dbReference>
<dbReference type="Pfam" id="PF00158">
    <property type="entry name" value="Sigma54_activat"/>
    <property type="match status" value="1"/>
</dbReference>
<keyword evidence="12" id="KW-1185">Reference proteome</keyword>
<evidence type="ECO:0000256" key="6">
    <source>
        <dbReference type="ARBA" id="ARBA00023125"/>
    </source>
</evidence>
<dbReference type="SUPFAM" id="SSF46689">
    <property type="entry name" value="Homeodomain-like"/>
    <property type="match status" value="1"/>
</dbReference>
<dbReference type="PROSITE" id="PS50110">
    <property type="entry name" value="RESPONSE_REGULATORY"/>
    <property type="match status" value="1"/>
</dbReference>
<dbReference type="EMBL" id="FOVF01000035">
    <property type="protein sequence ID" value="SFN59972.1"/>
    <property type="molecule type" value="Genomic_DNA"/>
</dbReference>
<dbReference type="CDD" id="cd17550">
    <property type="entry name" value="REC_NtrX-like"/>
    <property type="match status" value="1"/>
</dbReference>
<dbReference type="AlphaFoldDB" id="A0A1I5AC19"/>
<dbReference type="RefSeq" id="WP_092410297.1">
    <property type="nucleotide sequence ID" value="NZ_FOVF01000035.1"/>
</dbReference>
<dbReference type="PANTHER" id="PTHR32071">
    <property type="entry name" value="TRANSCRIPTIONAL REGULATORY PROTEIN"/>
    <property type="match status" value="1"/>
</dbReference>
<keyword evidence="6" id="KW-0238">DNA-binding</keyword>
<evidence type="ECO:0000259" key="9">
    <source>
        <dbReference type="PROSITE" id="PS50045"/>
    </source>
</evidence>
<accession>A0A1I5AC19</accession>
<keyword evidence="7" id="KW-0804">Transcription</keyword>
<evidence type="ECO:0000313" key="11">
    <source>
        <dbReference type="EMBL" id="SFN59972.1"/>
    </source>
</evidence>
<dbReference type="GO" id="GO:0005524">
    <property type="term" value="F:ATP binding"/>
    <property type="evidence" value="ECO:0007669"/>
    <property type="project" value="UniProtKB-KW"/>
</dbReference>
<dbReference type="FunFam" id="3.40.50.2300:FF:000018">
    <property type="entry name" value="DNA-binding transcriptional regulator NtrC"/>
    <property type="match status" value="1"/>
</dbReference>
<sequence>MSTARVLVVDDEPDIRGLVKEILEDEGYAVTTAESAAAAREARRGERPDVVLLDIWMPDLDGISLLREWNERGGLPCPVIMMSGHGTIETAIEATRLGAYDFVEKPISLAKLLLTVERALEASRLRRENEGLRNQFVMPLDPVVTSRAIQALKAQMEKLTAHDAWILVHGERGTDKEALARWLHEKSARREGPFITVAPGSIARDHAARALFGSEQNGAIQYGLIEQANGGTLFLDEVADLDPELQLRLSSAFARRHLIRCGAPDAVPIDLRVIAASSQDLDAAVQAGKFREELYYQLNVVPLQVPSLRERIEDIPELLRYYADFFANRDKLPYRQFPVAVQNRLRNYPWPGNLRELRNLVQRLLILGNAPEVSIDEVELALGTAPVVERPLHGAPLGIDFSLPLREAREEFERTYLLHQLGEAGGSVGKLAKMVGMERTHLYRKLKDLGVDPKSAVRDD</sequence>
<dbReference type="STRING" id="578942.SAMN05216289_1359"/>
<evidence type="ECO:0000259" key="10">
    <source>
        <dbReference type="PROSITE" id="PS50110"/>
    </source>
</evidence>
<dbReference type="Proteomes" id="UP000198575">
    <property type="component" value="Unassembled WGS sequence"/>
</dbReference>
<evidence type="ECO:0000256" key="8">
    <source>
        <dbReference type="PROSITE-ProRule" id="PRU00169"/>
    </source>
</evidence>
<dbReference type="Pfam" id="PF02954">
    <property type="entry name" value="HTH_8"/>
    <property type="match status" value="1"/>
</dbReference>
<evidence type="ECO:0000256" key="2">
    <source>
        <dbReference type="ARBA" id="ARBA00022741"/>
    </source>
</evidence>
<keyword evidence="1 8" id="KW-0597">Phosphoprotein</keyword>
<evidence type="ECO:0000256" key="1">
    <source>
        <dbReference type="ARBA" id="ARBA00022553"/>
    </source>
</evidence>
<dbReference type="InterPro" id="IPR025944">
    <property type="entry name" value="Sigma_54_int_dom_CS"/>
</dbReference>
<dbReference type="SMART" id="SM00448">
    <property type="entry name" value="REC"/>
    <property type="match status" value="1"/>
</dbReference>
<dbReference type="InterPro" id="IPR002078">
    <property type="entry name" value="Sigma_54_int"/>
</dbReference>
<dbReference type="InterPro" id="IPR011006">
    <property type="entry name" value="CheY-like_superfamily"/>
</dbReference>
<dbReference type="SUPFAM" id="SSF52540">
    <property type="entry name" value="P-loop containing nucleoside triphosphate hydrolases"/>
    <property type="match status" value="1"/>
</dbReference>
<dbReference type="PROSITE" id="PS50045">
    <property type="entry name" value="SIGMA54_INTERACT_4"/>
    <property type="match status" value="1"/>
</dbReference>
<keyword evidence="3" id="KW-0067">ATP-binding</keyword>
<dbReference type="Pfam" id="PF25601">
    <property type="entry name" value="AAA_lid_14"/>
    <property type="match status" value="1"/>
</dbReference>
<evidence type="ECO:0000256" key="5">
    <source>
        <dbReference type="ARBA" id="ARBA00023015"/>
    </source>
</evidence>
<evidence type="ECO:0000313" key="12">
    <source>
        <dbReference type="Proteomes" id="UP000198575"/>
    </source>
</evidence>
<dbReference type="InterPro" id="IPR002197">
    <property type="entry name" value="HTH_Fis"/>
</dbReference>
<dbReference type="InterPro" id="IPR027417">
    <property type="entry name" value="P-loop_NTPase"/>
</dbReference>
<dbReference type="PROSITE" id="PS00676">
    <property type="entry name" value="SIGMA54_INTERACT_2"/>
    <property type="match status" value="1"/>
</dbReference>
<dbReference type="OrthoDB" id="9804019at2"/>
<dbReference type="InterPro" id="IPR001789">
    <property type="entry name" value="Sig_transdc_resp-reg_receiver"/>
</dbReference>
<evidence type="ECO:0000256" key="3">
    <source>
        <dbReference type="ARBA" id="ARBA00022840"/>
    </source>
</evidence>
<dbReference type="Pfam" id="PF00072">
    <property type="entry name" value="Response_reg"/>
    <property type="match status" value="1"/>
</dbReference>
<dbReference type="SUPFAM" id="SSF52172">
    <property type="entry name" value="CheY-like"/>
    <property type="match status" value="1"/>
</dbReference>
<proteinExistence type="predicted"/>
<dbReference type="InterPro" id="IPR058031">
    <property type="entry name" value="AAA_lid_NorR"/>
</dbReference>
<feature type="modified residue" description="4-aspartylphosphate" evidence="8">
    <location>
        <position position="54"/>
    </location>
</feature>
<feature type="domain" description="Sigma-54 factor interaction" evidence="9">
    <location>
        <begin position="142"/>
        <end position="366"/>
    </location>
</feature>
<dbReference type="PROSITE" id="PS00688">
    <property type="entry name" value="SIGMA54_INTERACT_3"/>
    <property type="match status" value="1"/>
</dbReference>
<protein>
    <submittedName>
        <fullName evidence="11">Two component, sigma54 specific, transcriptional regulator, Fis family</fullName>
    </submittedName>
</protein>
<dbReference type="CDD" id="cd00009">
    <property type="entry name" value="AAA"/>
    <property type="match status" value="1"/>
</dbReference>
<dbReference type="GO" id="GO:0043565">
    <property type="term" value="F:sequence-specific DNA binding"/>
    <property type="evidence" value="ECO:0007669"/>
    <property type="project" value="InterPro"/>
</dbReference>
<feature type="domain" description="Response regulatory" evidence="10">
    <location>
        <begin position="5"/>
        <end position="120"/>
    </location>
</feature>
<reference evidence="11 12" key="1">
    <citation type="submission" date="2016-10" db="EMBL/GenBank/DDBJ databases">
        <authorList>
            <person name="de Groot N.N."/>
        </authorList>
    </citation>
    <scope>NUCLEOTIDE SEQUENCE [LARGE SCALE GENOMIC DNA]</scope>
    <source>
        <strain evidence="11 12">CGMCC 1.7659</strain>
    </source>
</reference>
<keyword evidence="5" id="KW-0805">Transcription regulation</keyword>
<keyword evidence="4" id="KW-0902">Two-component regulatory system</keyword>
<dbReference type="Gene3D" id="1.10.8.60">
    <property type="match status" value="1"/>
</dbReference>
<dbReference type="InterPro" id="IPR025943">
    <property type="entry name" value="Sigma_54_int_dom_ATP-bd_2"/>
</dbReference>
<evidence type="ECO:0000256" key="4">
    <source>
        <dbReference type="ARBA" id="ARBA00023012"/>
    </source>
</evidence>